<feature type="transmembrane region" description="Helical" evidence="6">
    <location>
        <begin position="90"/>
        <end position="108"/>
    </location>
</feature>
<evidence type="ECO:0000256" key="4">
    <source>
        <dbReference type="ARBA" id="ARBA00022989"/>
    </source>
</evidence>
<feature type="transmembrane region" description="Helical" evidence="6">
    <location>
        <begin position="195"/>
        <end position="214"/>
    </location>
</feature>
<feature type="transmembrane region" description="Helical" evidence="6">
    <location>
        <begin position="279"/>
        <end position="298"/>
    </location>
</feature>
<sequence>MLETLTNILNTTVLYSTPLILAGLGGLFSERSGVVNIALEGLMTIGAFTAAVVTIVTGNAWMGLLAAVVSGMILALPHAIASITFKADQVVSGVALNFLALGLSVYLVKRFYDGAAQTPVVPDKLEEVAIPGLSQIPVIGPSLFHAFPTTYIAVILVLVSSFILYRTPFGMRLRAVGEHPQAAETAGVSVILMRYMAVIISGALAAIGGAALSISIGSEFNQSTVAGQGFIALAALIFGKWRPYGVLGAAVFFGFAVALSLTGQLYGLTQYLPSEVLNMLPYVLTILALAGFVGRAEAPAAIGKPYEKGSR</sequence>
<evidence type="ECO:0000256" key="3">
    <source>
        <dbReference type="ARBA" id="ARBA00022692"/>
    </source>
</evidence>
<keyword evidence="2" id="KW-1003">Cell membrane</keyword>
<keyword evidence="7" id="KW-0813">Transport</keyword>
<dbReference type="InterPro" id="IPR001851">
    <property type="entry name" value="ABC_transp_permease"/>
</dbReference>
<evidence type="ECO:0000256" key="2">
    <source>
        <dbReference type="ARBA" id="ARBA00022475"/>
    </source>
</evidence>
<evidence type="ECO:0000256" key="1">
    <source>
        <dbReference type="ARBA" id="ARBA00004651"/>
    </source>
</evidence>
<keyword evidence="8" id="KW-1185">Reference proteome</keyword>
<proteinExistence type="predicted"/>
<feature type="transmembrane region" description="Helical" evidence="6">
    <location>
        <begin position="12"/>
        <end position="28"/>
    </location>
</feature>
<dbReference type="PANTHER" id="PTHR43370:SF1">
    <property type="entry name" value="GUANOSINE ABC TRANSPORTER PERMEASE PROTEIN NUPQ"/>
    <property type="match status" value="1"/>
</dbReference>
<dbReference type="PANTHER" id="PTHR43370">
    <property type="entry name" value="SUGAR ABC TRANSPORTER INTEGRAL MEMBRANE PROTEIN-RELATED"/>
    <property type="match status" value="1"/>
</dbReference>
<name>A0A1H8GJF0_9BACL</name>
<dbReference type="EMBL" id="FOCQ01000011">
    <property type="protein sequence ID" value="SEN44136.1"/>
    <property type="molecule type" value="Genomic_DNA"/>
</dbReference>
<feature type="transmembrane region" description="Helical" evidence="6">
    <location>
        <begin position="61"/>
        <end position="83"/>
    </location>
</feature>
<dbReference type="Proteomes" id="UP000199695">
    <property type="component" value="Unassembled WGS sequence"/>
</dbReference>
<evidence type="ECO:0000313" key="8">
    <source>
        <dbReference type="Proteomes" id="UP000199695"/>
    </source>
</evidence>
<dbReference type="CDD" id="cd06580">
    <property type="entry name" value="TM_PBP1_transp_TpRbsC_like"/>
    <property type="match status" value="1"/>
</dbReference>
<dbReference type="RefSeq" id="WP_170839924.1">
    <property type="nucleotide sequence ID" value="NZ_FOCQ01000011.1"/>
</dbReference>
<evidence type="ECO:0000313" key="7">
    <source>
        <dbReference type="EMBL" id="SEN44136.1"/>
    </source>
</evidence>
<feature type="transmembrane region" description="Helical" evidence="6">
    <location>
        <begin position="35"/>
        <end position="55"/>
    </location>
</feature>
<accession>A0A1H8GJF0</accession>
<dbReference type="STRING" id="1173111.SAMN05444955_11195"/>
<dbReference type="Pfam" id="PF02653">
    <property type="entry name" value="BPD_transp_2"/>
    <property type="match status" value="1"/>
</dbReference>
<comment type="subcellular location">
    <subcellularLocation>
        <location evidence="1">Cell membrane</location>
        <topology evidence="1">Multi-pass membrane protein</topology>
    </subcellularLocation>
</comment>
<organism evidence="7 8">
    <name type="scientific">Lihuaxuella thermophila</name>
    <dbReference type="NCBI Taxonomy" id="1173111"/>
    <lineage>
        <taxon>Bacteria</taxon>
        <taxon>Bacillati</taxon>
        <taxon>Bacillota</taxon>
        <taxon>Bacilli</taxon>
        <taxon>Bacillales</taxon>
        <taxon>Thermoactinomycetaceae</taxon>
        <taxon>Lihuaxuella</taxon>
    </lineage>
</organism>
<gene>
    <name evidence="7" type="ORF">SAMN05444955_11195</name>
</gene>
<keyword evidence="7" id="KW-0762">Sugar transport</keyword>
<dbReference type="GO" id="GO:0005886">
    <property type="term" value="C:plasma membrane"/>
    <property type="evidence" value="ECO:0007669"/>
    <property type="project" value="UniProtKB-SubCell"/>
</dbReference>
<feature type="transmembrane region" description="Helical" evidence="6">
    <location>
        <begin position="220"/>
        <end position="239"/>
    </location>
</feature>
<evidence type="ECO:0000256" key="6">
    <source>
        <dbReference type="SAM" id="Phobius"/>
    </source>
</evidence>
<dbReference type="GO" id="GO:0022857">
    <property type="term" value="F:transmembrane transporter activity"/>
    <property type="evidence" value="ECO:0007669"/>
    <property type="project" value="InterPro"/>
</dbReference>
<reference evidence="7 8" key="1">
    <citation type="submission" date="2016-10" db="EMBL/GenBank/DDBJ databases">
        <authorList>
            <person name="de Groot N.N."/>
        </authorList>
    </citation>
    <scope>NUCLEOTIDE SEQUENCE [LARGE SCALE GENOMIC DNA]</scope>
    <source>
        <strain evidence="7 8">DSM 46701</strain>
    </source>
</reference>
<dbReference type="AlphaFoldDB" id="A0A1H8GJF0"/>
<feature type="transmembrane region" description="Helical" evidence="6">
    <location>
        <begin position="246"/>
        <end position="267"/>
    </location>
</feature>
<keyword evidence="5 6" id="KW-0472">Membrane</keyword>
<keyword evidence="3 6" id="KW-0812">Transmembrane</keyword>
<evidence type="ECO:0000256" key="5">
    <source>
        <dbReference type="ARBA" id="ARBA00023136"/>
    </source>
</evidence>
<protein>
    <submittedName>
        <fullName evidence="7">Simple sugar transport system permease protein</fullName>
    </submittedName>
</protein>
<keyword evidence="4 6" id="KW-1133">Transmembrane helix</keyword>
<feature type="transmembrane region" description="Helical" evidence="6">
    <location>
        <begin position="143"/>
        <end position="165"/>
    </location>
</feature>